<dbReference type="InterPro" id="IPR029057">
    <property type="entry name" value="PRTase-like"/>
</dbReference>
<dbReference type="InterPro" id="IPR051910">
    <property type="entry name" value="ComF/GntX_DNA_util-trans"/>
</dbReference>
<sequence length="229" mass="24431">MRRLARALLPCACALCGVVQDEVVCGDCVADLLYPVSRCPVCAMGRAPGQPCPACARHRPGFDQAVTLGDYAFPQDSLVLALKYGKVLPLASWLATALADRMQGGLRSGAPLPDLLAPIPLSPQRLADRGFNQAWEIARPLARRLGVPGDPVLLERSRDIATQHLLDLAHRQMNVRGAFRVAGQQPLAGRHIGLVDDVMTTGATLDEAARTLKAHGAARVSVIVALRTP</sequence>
<keyword evidence="4" id="KW-1185">Reference proteome</keyword>
<accession>A0A916MUS7</accession>
<dbReference type="PANTHER" id="PTHR47505:SF1">
    <property type="entry name" value="DNA UTILIZATION PROTEIN YHGH"/>
    <property type="match status" value="1"/>
</dbReference>
<proteinExistence type="inferred from homology"/>
<dbReference type="SUPFAM" id="SSF53271">
    <property type="entry name" value="PRTase-like"/>
    <property type="match status" value="1"/>
</dbReference>
<dbReference type="Proteomes" id="UP000672934">
    <property type="component" value="Unassembled WGS sequence"/>
</dbReference>
<dbReference type="PANTHER" id="PTHR47505">
    <property type="entry name" value="DNA UTILIZATION PROTEIN YHGH"/>
    <property type="match status" value="1"/>
</dbReference>
<feature type="domain" description="Phosphoribosyltransferase" evidence="2">
    <location>
        <begin position="137"/>
        <end position="227"/>
    </location>
</feature>
<dbReference type="Gene3D" id="3.40.50.2020">
    <property type="match status" value="1"/>
</dbReference>
<reference evidence="3" key="1">
    <citation type="submission" date="2021-03" db="EMBL/GenBank/DDBJ databases">
        <authorList>
            <person name="Peeters C."/>
        </authorList>
    </citation>
    <scope>NUCLEOTIDE SEQUENCE</scope>
    <source>
        <strain evidence="3">LMG 31506</strain>
    </source>
</reference>
<dbReference type="InterPro" id="IPR000836">
    <property type="entry name" value="PRTase_dom"/>
</dbReference>
<dbReference type="EMBL" id="CAJPUY010000006">
    <property type="protein sequence ID" value="CAG2139242.1"/>
    <property type="molecule type" value="Genomic_DNA"/>
</dbReference>
<organism evidence="3 4">
    <name type="scientific">Cupriavidus yeoncheonensis</name>
    <dbReference type="NCBI Taxonomy" id="1462994"/>
    <lineage>
        <taxon>Bacteria</taxon>
        <taxon>Pseudomonadati</taxon>
        <taxon>Pseudomonadota</taxon>
        <taxon>Betaproteobacteria</taxon>
        <taxon>Burkholderiales</taxon>
        <taxon>Burkholderiaceae</taxon>
        <taxon>Cupriavidus</taxon>
    </lineage>
</organism>
<protein>
    <recommendedName>
        <fullName evidence="2">Phosphoribosyltransferase domain-containing protein</fullName>
    </recommendedName>
</protein>
<name>A0A916MUS7_9BURK</name>
<evidence type="ECO:0000259" key="2">
    <source>
        <dbReference type="Pfam" id="PF00156"/>
    </source>
</evidence>
<dbReference type="Pfam" id="PF00156">
    <property type="entry name" value="Pribosyltran"/>
    <property type="match status" value="1"/>
</dbReference>
<gene>
    <name evidence="3" type="ORF">LMG31506_02083</name>
</gene>
<evidence type="ECO:0000256" key="1">
    <source>
        <dbReference type="ARBA" id="ARBA00008007"/>
    </source>
</evidence>
<comment type="caution">
    <text evidence="3">The sequence shown here is derived from an EMBL/GenBank/DDBJ whole genome shotgun (WGS) entry which is preliminary data.</text>
</comment>
<evidence type="ECO:0000313" key="3">
    <source>
        <dbReference type="EMBL" id="CAG2139242.1"/>
    </source>
</evidence>
<evidence type="ECO:0000313" key="4">
    <source>
        <dbReference type="Proteomes" id="UP000672934"/>
    </source>
</evidence>
<comment type="similarity">
    <text evidence="1">Belongs to the ComF/GntX family.</text>
</comment>
<dbReference type="CDD" id="cd06223">
    <property type="entry name" value="PRTases_typeI"/>
    <property type="match status" value="1"/>
</dbReference>
<dbReference type="AlphaFoldDB" id="A0A916MUS7"/>